<evidence type="ECO:0000313" key="2">
    <source>
        <dbReference type="EMBL" id="CAG8723438.1"/>
    </source>
</evidence>
<reference evidence="2" key="1">
    <citation type="submission" date="2021-06" db="EMBL/GenBank/DDBJ databases">
        <authorList>
            <person name="Kallberg Y."/>
            <person name="Tangrot J."/>
            <person name="Rosling A."/>
        </authorList>
    </citation>
    <scope>NUCLEOTIDE SEQUENCE</scope>
    <source>
        <strain evidence="2">FL966</strain>
    </source>
</reference>
<accession>A0A9N9I6W8</accession>
<name>A0A9N9I6W8_9GLOM</name>
<dbReference type="InterPro" id="IPR006133">
    <property type="entry name" value="DNA-dir_DNA_pol_B_exonuc"/>
</dbReference>
<dbReference type="InterPro" id="IPR012337">
    <property type="entry name" value="RNaseH-like_sf"/>
</dbReference>
<dbReference type="Gene3D" id="3.30.420.10">
    <property type="entry name" value="Ribonuclease H-like superfamily/Ribonuclease H"/>
    <property type="match status" value="1"/>
</dbReference>
<protein>
    <submittedName>
        <fullName evidence="2">7784_t:CDS:1</fullName>
    </submittedName>
</protein>
<organism evidence="2 3">
    <name type="scientific">Cetraspora pellucida</name>
    <dbReference type="NCBI Taxonomy" id="1433469"/>
    <lineage>
        <taxon>Eukaryota</taxon>
        <taxon>Fungi</taxon>
        <taxon>Fungi incertae sedis</taxon>
        <taxon>Mucoromycota</taxon>
        <taxon>Glomeromycotina</taxon>
        <taxon>Glomeromycetes</taxon>
        <taxon>Diversisporales</taxon>
        <taxon>Gigasporaceae</taxon>
        <taxon>Cetraspora</taxon>
    </lineage>
</organism>
<dbReference type="AlphaFoldDB" id="A0A9N9I6W8"/>
<proteinExistence type="predicted"/>
<comment type="caution">
    <text evidence="2">The sequence shown here is derived from an EMBL/GenBank/DDBJ whole genome shotgun (WGS) entry which is preliminary data.</text>
</comment>
<feature type="domain" description="DNA-directed DNA polymerase family B exonuclease" evidence="1">
    <location>
        <begin position="12"/>
        <end position="155"/>
    </location>
</feature>
<evidence type="ECO:0000313" key="3">
    <source>
        <dbReference type="Proteomes" id="UP000789759"/>
    </source>
</evidence>
<dbReference type="InterPro" id="IPR036397">
    <property type="entry name" value="RNaseH_sf"/>
</dbReference>
<dbReference type="SUPFAM" id="SSF53098">
    <property type="entry name" value="Ribonuclease H-like"/>
    <property type="match status" value="1"/>
</dbReference>
<keyword evidence="3" id="KW-1185">Reference proteome</keyword>
<dbReference type="Proteomes" id="UP000789759">
    <property type="component" value="Unassembled WGS sequence"/>
</dbReference>
<sequence length="199" mass="23739">MLITFKDIKKIDYFEEPKLLLLYWDIETSSSRGLGFFPVGEKENDYVYIIQFDIVFYNKSISRKRFCLSTIPINSQKFHSKYNSTELIFIELQTQEQLLLKFAELVGNYEPEFEISYNTSQFDWNFILKKARLLNIDDEFIRLLTKTKTTFQFNIQQATVRVVDCDIDKDNLKYEFAGINMNNRKIKISPNETMKCEFM</sequence>
<gene>
    <name evidence="2" type="ORF">CPELLU_LOCUS13036</name>
</gene>
<dbReference type="GO" id="GO:0003676">
    <property type="term" value="F:nucleic acid binding"/>
    <property type="evidence" value="ECO:0007669"/>
    <property type="project" value="InterPro"/>
</dbReference>
<dbReference type="Pfam" id="PF03104">
    <property type="entry name" value="DNA_pol_B_exo1"/>
    <property type="match status" value="1"/>
</dbReference>
<dbReference type="EMBL" id="CAJVQA010013321">
    <property type="protein sequence ID" value="CAG8723438.1"/>
    <property type="molecule type" value="Genomic_DNA"/>
</dbReference>
<evidence type="ECO:0000259" key="1">
    <source>
        <dbReference type="Pfam" id="PF03104"/>
    </source>
</evidence>
<dbReference type="OrthoDB" id="2438628at2759"/>